<dbReference type="OrthoDB" id="3650897at2759"/>
<gene>
    <name evidence="1" type="ORF">M409DRAFT_48374</name>
</gene>
<name>A0A6A6D4U2_ZASCE</name>
<dbReference type="RefSeq" id="XP_033674279.1">
    <property type="nucleotide sequence ID" value="XM_033810918.1"/>
</dbReference>
<protein>
    <submittedName>
        <fullName evidence="1">Uncharacterized protein</fullName>
    </submittedName>
</protein>
<sequence>MAASKNRMSLMTLPKNVRNQIYWLVMKPDADDEEDQEKYRWVDGTPVLILQSEGTDKYGADYCNDTKWWLQPAITKVSRKVRKEALPVYYGNIEFQIHGTGYIDQLDAAGESLSHIGKNARWIRHLRVFYQYDDMEDNLKQETLDFLKPIPASSIAMKMRRAPMSVLGRLGAELAGDLGEEYDDM</sequence>
<accession>A0A6A6D4U2</accession>
<organism evidence="1 2">
    <name type="scientific">Zasmidium cellare ATCC 36951</name>
    <dbReference type="NCBI Taxonomy" id="1080233"/>
    <lineage>
        <taxon>Eukaryota</taxon>
        <taxon>Fungi</taxon>
        <taxon>Dikarya</taxon>
        <taxon>Ascomycota</taxon>
        <taxon>Pezizomycotina</taxon>
        <taxon>Dothideomycetes</taxon>
        <taxon>Dothideomycetidae</taxon>
        <taxon>Mycosphaerellales</taxon>
        <taxon>Mycosphaerellaceae</taxon>
        <taxon>Zasmidium</taxon>
    </lineage>
</organism>
<evidence type="ECO:0000313" key="1">
    <source>
        <dbReference type="EMBL" id="KAF2173390.1"/>
    </source>
</evidence>
<reference evidence="1" key="1">
    <citation type="journal article" date="2020" name="Stud. Mycol.">
        <title>101 Dothideomycetes genomes: a test case for predicting lifestyles and emergence of pathogens.</title>
        <authorList>
            <person name="Haridas S."/>
            <person name="Albert R."/>
            <person name="Binder M."/>
            <person name="Bloem J."/>
            <person name="Labutti K."/>
            <person name="Salamov A."/>
            <person name="Andreopoulos B."/>
            <person name="Baker S."/>
            <person name="Barry K."/>
            <person name="Bills G."/>
            <person name="Bluhm B."/>
            <person name="Cannon C."/>
            <person name="Castanera R."/>
            <person name="Culley D."/>
            <person name="Daum C."/>
            <person name="Ezra D."/>
            <person name="Gonzalez J."/>
            <person name="Henrissat B."/>
            <person name="Kuo A."/>
            <person name="Liang C."/>
            <person name="Lipzen A."/>
            <person name="Lutzoni F."/>
            <person name="Magnuson J."/>
            <person name="Mondo S."/>
            <person name="Nolan M."/>
            <person name="Ohm R."/>
            <person name="Pangilinan J."/>
            <person name="Park H.-J."/>
            <person name="Ramirez L."/>
            <person name="Alfaro M."/>
            <person name="Sun H."/>
            <person name="Tritt A."/>
            <person name="Yoshinaga Y."/>
            <person name="Zwiers L.-H."/>
            <person name="Turgeon B."/>
            <person name="Goodwin S."/>
            <person name="Spatafora J."/>
            <person name="Crous P."/>
            <person name="Grigoriev I."/>
        </authorList>
    </citation>
    <scope>NUCLEOTIDE SEQUENCE</scope>
    <source>
        <strain evidence="1">ATCC 36951</strain>
    </source>
</reference>
<dbReference type="Proteomes" id="UP000799537">
    <property type="component" value="Unassembled WGS sequence"/>
</dbReference>
<keyword evidence="2" id="KW-1185">Reference proteome</keyword>
<evidence type="ECO:0000313" key="2">
    <source>
        <dbReference type="Proteomes" id="UP000799537"/>
    </source>
</evidence>
<proteinExistence type="predicted"/>
<dbReference type="GeneID" id="54564190"/>
<dbReference type="EMBL" id="ML993579">
    <property type="protein sequence ID" value="KAF2173390.1"/>
    <property type="molecule type" value="Genomic_DNA"/>
</dbReference>
<dbReference type="AlphaFoldDB" id="A0A6A6D4U2"/>